<accession>A0ABU9QC07</accession>
<evidence type="ECO:0000256" key="1">
    <source>
        <dbReference type="SAM" id="Coils"/>
    </source>
</evidence>
<evidence type="ECO:0000313" key="3">
    <source>
        <dbReference type="EMBL" id="MEM5286964.1"/>
    </source>
</evidence>
<keyword evidence="4" id="KW-1185">Reference proteome</keyword>
<feature type="coiled-coil region" evidence="1">
    <location>
        <begin position="164"/>
        <end position="220"/>
    </location>
</feature>
<keyword evidence="3" id="KW-0675">Receptor</keyword>
<keyword evidence="1" id="KW-0175">Coiled coil</keyword>
<dbReference type="InterPro" id="IPR000157">
    <property type="entry name" value="TIR_dom"/>
</dbReference>
<proteinExistence type="predicted"/>
<name>A0ABU9QC07_9BURK</name>
<dbReference type="Proteomes" id="UP001494588">
    <property type="component" value="Unassembled WGS sequence"/>
</dbReference>
<evidence type="ECO:0000259" key="2">
    <source>
        <dbReference type="PROSITE" id="PS50104"/>
    </source>
</evidence>
<dbReference type="PROSITE" id="PS50104">
    <property type="entry name" value="TIR"/>
    <property type="match status" value="1"/>
</dbReference>
<feature type="domain" description="TIR" evidence="2">
    <location>
        <begin position="7"/>
        <end position="172"/>
    </location>
</feature>
<dbReference type="RefSeq" id="WP_201659521.1">
    <property type="nucleotide sequence ID" value="NZ_CAJHCS010000035.1"/>
</dbReference>
<dbReference type="SUPFAM" id="SSF52200">
    <property type="entry name" value="Toll/Interleukin receptor TIR domain"/>
    <property type="match status" value="1"/>
</dbReference>
<sequence length="481" mass="53617">MGYVTGYEHDIFISYAHIDNTPFGTEKGWVTAFVDDLKNYLDRGLGCRDVSIWMDRELTCNEAFAGSIEDALRNSATLLVVASPGYLGSEWCKRERNAFHGAVREKARSGSRMFRVDLDDLNRDDLPAEIGAILPCRFWAKDRNGNPRTLGMPVCDATRGDDYISELTRLRVDLARELKRLKSLHSSDAVSPLASPAIYLAEVTDDLDGLRDELDAYAKQAGLRVLPEAWYPRDDMTEYRRRMTADLAQSKAYVQLLGGLPGKRPPGWPMRLPAVQCDAARQAGLPILQWRAREVDLESVKQTCPEHYELLMGADVRMCGTEEFKRAVIDEALRPARKATEKKSHASDIHVFVNSATPDLELARAVCKLLGDEGIGSSLPLSDESAKVADVREDLETQLSTCDGLILVYGSAPVAWVRRQYAQGRKIISQRESPLIAMGLVDGPPPEKASVDFQVPNMHSLDWRNGIRPDILREFIAALRG</sequence>
<dbReference type="SMART" id="SM00255">
    <property type="entry name" value="TIR"/>
    <property type="match status" value="1"/>
</dbReference>
<evidence type="ECO:0000313" key="4">
    <source>
        <dbReference type="Proteomes" id="UP001494588"/>
    </source>
</evidence>
<gene>
    <name evidence="3" type="ORF">V4C55_14675</name>
</gene>
<dbReference type="InterPro" id="IPR035897">
    <property type="entry name" value="Toll_tir_struct_dom_sf"/>
</dbReference>
<dbReference type="Pfam" id="PF13676">
    <property type="entry name" value="TIR_2"/>
    <property type="match status" value="1"/>
</dbReference>
<reference evidence="3 4" key="1">
    <citation type="submission" date="2024-01" db="EMBL/GenBank/DDBJ databases">
        <title>The diversity of rhizobia nodulating Mimosa spp. in eleven states of Brazil covering several biomes is determined by host plant, location, and edaphic factors.</title>
        <authorList>
            <person name="Rouws L."/>
            <person name="Barauna A."/>
            <person name="Beukes C."/>
            <person name="De Faria S.M."/>
            <person name="Gross E."/>
            <person name="Dos Reis Junior F.B."/>
            <person name="Simon M."/>
            <person name="Maluk M."/>
            <person name="Odee D.W."/>
            <person name="Kenicer G."/>
            <person name="Young J.P.W."/>
            <person name="Reis V.M."/>
            <person name="Zilli J."/>
            <person name="James E.K."/>
        </authorList>
    </citation>
    <scope>NUCLEOTIDE SEQUENCE [LARGE SCALE GENOMIC DNA]</scope>
    <source>
        <strain evidence="3 4">JPY77</strain>
    </source>
</reference>
<dbReference type="EMBL" id="JAZHGC010000011">
    <property type="protein sequence ID" value="MEM5286964.1"/>
    <property type="molecule type" value="Genomic_DNA"/>
</dbReference>
<dbReference type="Gene3D" id="3.40.50.10140">
    <property type="entry name" value="Toll/interleukin-1 receptor homology (TIR) domain"/>
    <property type="match status" value="1"/>
</dbReference>
<comment type="caution">
    <text evidence="3">The sequence shown here is derived from an EMBL/GenBank/DDBJ whole genome shotgun (WGS) entry which is preliminary data.</text>
</comment>
<organism evidence="3 4">
    <name type="scientific">Paraburkholderia sabiae</name>
    <dbReference type="NCBI Taxonomy" id="273251"/>
    <lineage>
        <taxon>Bacteria</taxon>
        <taxon>Pseudomonadati</taxon>
        <taxon>Pseudomonadota</taxon>
        <taxon>Betaproteobacteria</taxon>
        <taxon>Burkholderiales</taxon>
        <taxon>Burkholderiaceae</taxon>
        <taxon>Paraburkholderia</taxon>
    </lineage>
</organism>
<protein>
    <submittedName>
        <fullName evidence="3">Toll/interleukin-1 receptor domain-containing protein</fullName>
    </submittedName>
</protein>